<dbReference type="AlphaFoldDB" id="A0AAV1SNI9"/>
<evidence type="ECO:0000313" key="2">
    <source>
        <dbReference type="EMBL" id="CAK7353444.1"/>
    </source>
</evidence>
<sequence length="126" mass="12784">MPTDGISSAVLVAQMSTLTNIIGASTITSRGNMLAASVLHVVNVEKMLALAQIALVAVISTAAPVVQMSTASGISLPVDVNCLQVDTFDAFTIPSNTSLPAQPSNGVPPQTALDNSGDSTFEVLDG</sequence>
<gene>
    <name evidence="2" type="ORF">DCAF_LOCUS24731</name>
</gene>
<reference evidence="2 3" key="1">
    <citation type="submission" date="2024-01" db="EMBL/GenBank/DDBJ databases">
        <authorList>
            <person name="Waweru B."/>
        </authorList>
    </citation>
    <scope>NUCLEOTIDE SEQUENCE [LARGE SCALE GENOMIC DNA]</scope>
</reference>
<evidence type="ECO:0000313" key="3">
    <source>
        <dbReference type="Proteomes" id="UP001314170"/>
    </source>
</evidence>
<feature type="region of interest" description="Disordered" evidence="1">
    <location>
        <begin position="96"/>
        <end position="119"/>
    </location>
</feature>
<protein>
    <submittedName>
        <fullName evidence="2">Uncharacterized protein</fullName>
    </submittedName>
</protein>
<proteinExistence type="predicted"/>
<keyword evidence="3" id="KW-1185">Reference proteome</keyword>
<comment type="caution">
    <text evidence="2">The sequence shown here is derived from an EMBL/GenBank/DDBJ whole genome shotgun (WGS) entry which is preliminary data.</text>
</comment>
<name>A0AAV1SNI9_9ROSI</name>
<accession>A0AAV1SNI9</accession>
<organism evidence="2 3">
    <name type="scientific">Dovyalis caffra</name>
    <dbReference type="NCBI Taxonomy" id="77055"/>
    <lineage>
        <taxon>Eukaryota</taxon>
        <taxon>Viridiplantae</taxon>
        <taxon>Streptophyta</taxon>
        <taxon>Embryophyta</taxon>
        <taxon>Tracheophyta</taxon>
        <taxon>Spermatophyta</taxon>
        <taxon>Magnoliopsida</taxon>
        <taxon>eudicotyledons</taxon>
        <taxon>Gunneridae</taxon>
        <taxon>Pentapetalae</taxon>
        <taxon>rosids</taxon>
        <taxon>fabids</taxon>
        <taxon>Malpighiales</taxon>
        <taxon>Salicaceae</taxon>
        <taxon>Flacourtieae</taxon>
        <taxon>Dovyalis</taxon>
    </lineage>
</organism>
<dbReference type="EMBL" id="CAWUPB010001194">
    <property type="protein sequence ID" value="CAK7353444.1"/>
    <property type="molecule type" value="Genomic_DNA"/>
</dbReference>
<evidence type="ECO:0000256" key="1">
    <source>
        <dbReference type="SAM" id="MobiDB-lite"/>
    </source>
</evidence>
<dbReference type="Proteomes" id="UP001314170">
    <property type="component" value="Unassembled WGS sequence"/>
</dbReference>